<evidence type="ECO:0000313" key="5">
    <source>
        <dbReference type="Proteomes" id="UP001163882"/>
    </source>
</evidence>
<organism evidence="4 5">
    <name type="scientific">Pelagibacterium flavum</name>
    <dbReference type="NCBI Taxonomy" id="2984530"/>
    <lineage>
        <taxon>Bacteria</taxon>
        <taxon>Pseudomonadati</taxon>
        <taxon>Pseudomonadota</taxon>
        <taxon>Alphaproteobacteria</taxon>
        <taxon>Hyphomicrobiales</taxon>
        <taxon>Devosiaceae</taxon>
        <taxon>Pelagibacterium</taxon>
    </lineage>
</organism>
<reference evidence="4" key="1">
    <citation type="submission" date="2022-10" db="EMBL/GenBank/DDBJ databases">
        <title>YIM 151497 complete genome.</title>
        <authorList>
            <person name="Chen X."/>
        </authorList>
    </citation>
    <scope>NUCLEOTIDE SEQUENCE</scope>
    <source>
        <strain evidence="4">YIM 151497</strain>
    </source>
</reference>
<evidence type="ECO:0000259" key="3">
    <source>
        <dbReference type="PROSITE" id="PS50887"/>
    </source>
</evidence>
<dbReference type="PANTHER" id="PTHR45138">
    <property type="entry name" value="REGULATORY COMPONENTS OF SENSORY TRANSDUCTION SYSTEM"/>
    <property type="match status" value="1"/>
</dbReference>
<sequence length="183" mass="19942">MDPLTGAANRRWMSELFAELARSSNVSRADIAILMCDIDYFKALNDHYGHAEGDRCLVEVAAIIDSNVRSDSHHVARYGGEEFLIILPGTSSKDAASVAQRIRGALARARLPNPGSPFGFVTISIGISGRIHYQDCTPDELQWEADAALYQAKKGGRDQVRAFAEDGDTSSNVKSAGRQFALR</sequence>
<dbReference type="EMBL" id="CP107716">
    <property type="protein sequence ID" value="UYQ74187.1"/>
    <property type="molecule type" value="Genomic_DNA"/>
</dbReference>
<gene>
    <name evidence="4" type="ORF">OF122_01620</name>
</gene>
<keyword evidence="5" id="KW-1185">Reference proteome</keyword>
<dbReference type="SMART" id="SM00267">
    <property type="entry name" value="GGDEF"/>
    <property type="match status" value="1"/>
</dbReference>
<comment type="catalytic activity">
    <reaction evidence="2">
        <text>2 GTP = 3',3'-c-di-GMP + 2 diphosphate</text>
        <dbReference type="Rhea" id="RHEA:24898"/>
        <dbReference type="ChEBI" id="CHEBI:33019"/>
        <dbReference type="ChEBI" id="CHEBI:37565"/>
        <dbReference type="ChEBI" id="CHEBI:58805"/>
        <dbReference type="EC" id="2.7.7.65"/>
    </reaction>
</comment>
<dbReference type="PROSITE" id="PS50887">
    <property type="entry name" value="GGDEF"/>
    <property type="match status" value="1"/>
</dbReference>
<dbReference type="EC" id="2.7.7.65" evidence="1"/>
<dbReference type="NCBIfam" id="TIGR00254">
    <property type="entry name" value="GGDEF"/>
    <property type="match status" value="1"/>
</dbReference>
<evidence type="ECO:0000256" key="2">
    <source>
        <dbReference type="ARBA" id="ARBA00034247"/>
    </source>
</evidence>
<dbReference type="SUPFAM" id="SSF55073">
    <property type="entry name" value="Nucleotide cyclase"/>
    <property type="match status" value="1"/>
</dbReference>
<proteinExistence type="predicted"/>
<dbReference type="InterPro" id="IPR043128">
    <property type="entry name" value="Rev_trsase/Diguanyl_cyclase"/>
</dbReference>
<dbReference type="CDD" id="cd01949">
    <property type="entry name" value="GGDEF"/>
    <property type="match status" value="1"/>
</dbReference>
<accession>A0ABY6IXX4</accession>
<dbReference type="InterPro" id="IPR000160">
    <property type="entry name" value="GGDEF_dom"/>
</dbReference>
<dbReference type="RefSeq" id="WP_264227730.1">
    <property type="nucleotide sequence ID" value="NZ_CP107716.1"/>
</dbReference>
<dbReference type="Pfam" id="PF00990">
    <property type="entry name" value="GGDEF"/>
    <property type="match status" value="1"/>
</dbReference>
<dbReference type="Proteomes" id="UP001163882">
    <property type="component" value="Chromosome"/>
</dbReference>
<dbReference type="InterPro" id="IPR050469">
    <property type="entry name" value="Diguanylate_Cyclase"/>
</dbReference>
<name>A0ABY6IXX4_9HYPH</name>
<dbReference type="InterPro" id="IPR029787">
    <property type="entry name" value="Nucleotide_cyclase"/>
</dbReference>
<feature type="domain" description="GGDEF" evidence="3">
    <location>
        <begin position="29"/>
        <end position="165"/>
    </location>
</feature>
<protein>
    <recommendedName>
        <fullName evidence="1">diguanylate cyclase</fullName>
        <ecNumber evidence="1">2.7.7.65</ecNumber>
    </recommendedName>
</protein>
<dbReference type="PANTHER" id="PTHR45138:SF9">
    <property type="entry name" value="DIGUANYLATE CYCLASE DGCM-RELATED"/>
    <property type="match status" value="1"/>
</dbReference>
<evidence type="ECO:0000256" key="1">
    <source>
        <dbReference type="ARBA" id="ARBA00012528"/>
    </source>
</evidence>
<evidence type="ECO:0000313" key="4">
    <source>
        <dbReference type="EMBL" id="UYQ74187.1"/>
    </source>
</evidence>
<dbReference type="Gene3D" id="3.30.70.270">
    <property type="match status" value="1"/>
</dbReference>